<evidence type="ECO:0000313" key="4">
    <source>
        <dbReference type="Proteomes" id="UP000070258"/>
    </source>
</evidence>
<feature type="domain" description="N-acetyltransferase" evidence="1">
    <location>
        <begin position="17"/>
        <end position="182"/>
    </location>
</feature>
<evidence type="ECO:0000313" key="3">
    <source>
        <dbReference type="EMBL" id="KXP04068.1"/>
    </source>
</evidence>
<dbReference type="Gene3D" id="3.40.630.30">
    <property type="match status" value="1"/>
</dbReference>
<dbReference type="PROSITE" id="PS51186">
    <property type="entry name" value="GNAT"/>
    <property type="match status" value="1"/>
</dbReference>
<evidence type="ECO:0000313" key="5">
    <source>
        <dbReference type="Proteomes" id="UP000070409"/>
    </source>
</evidence>
<dbReference type="PANTHER" id="PTHR43610">
    <property type="entry name" value="BLL6696 PROTEIN"/>
    <property type="match status" value="1"/>
</dbReference>
<dbReference type="AlphaFoldDB" id="A0A138A0V0"/>
<evidence type="ECO:0000259" key="1">
    <source>
        <dbReference type="PROSITE" id="PS51186"/>
    </source>
</evidence>
<evidence type="ECO:0000313" key="2">
    <source>
        <dbReference type="EMBL" id="KXO88848.1"/>
    </source>
</evidence>
<dbReference type="SUPFAM" id="SSF55729">
    <property type="entry name" value="Acyl-CoA N-acyltransferases (Nat)"/>
    <property type="match status" value="1"/>
</dbReference>
<name>A0A138A0V0_9ACTN</name>
<dbReference type="EMBL" id="LSRF01000058">
    <property type="protein sequence ID" value="KXP04068.1"/>
    <property type="molecule type" value="Genomic_DNA"/>
</dbReference>
<sequence length="207" mass="23428">MTFLSPLEPVTLAGHLVTLAPLSHDQYDGLVEALEDGQLWDRWYTSVPSPDGLRAEIDRRLGLQEKGEMIPFTAIDAAGRVLGMTTYYDIDPAVPRMEIGFTWNRASAHGTGTNAESKLLLLEHAFDVLGCECIGLRTQWVNTQSREAIARLGAKQDGVLRSYRRYRNGALQDAVLFSILRHEWPSVRAHLRHRLRHRHEAYRATPE</sequence>
<reference evidence="2 5" key="1">
    <citation type="submission" date="2016-02" db="EMBL/GenBank/DDBJ databases">
        <authorList>
            <person name="Teng J.L."/>
            <person name="Tang Y."/>
            <person name="Huang Y."/>
            <person name="Guo F."/>
            <person name="Wei W."/>
            <person name="Chen J.H."/>
            <person name="Wong S.Y."/>
            <person name="Lau S.K."/>
            <person name="Woo P.C."/>
        </authorList>
    </citation>
    <scope>NUCLEOTIDE SEQUENCE [LARGE SCALE GENOMIC DNA]</scope>
    <source>
        <strain evidence="2 5">JCM 13375</strain>
    </source>
</reference>
<dbReference type="Pfam" id="PF13302">
    <property type="entry name" value="Acetyltransf_3"/>
    <property type="match status" value="1"/>
</dbReference>
<dbReference type="Proteomes" id="UP000070258">
    <property type="component" value="Unassembled WGS sequence"/>
</dbReference>
<proteinExistence type="predicted"/>
<dbReference type="EMBL" id="LSRE01000050">
    <property type="protein sequence ID" value="KXO88848.1"/>
    <property type="molecule type" value="Genomic_DNA"/>
</dbReference>
<dbReference type="GO" id="GO:0016747">
    <property type="term" value="F:acyltransferase activity, transferring groups other than amino-acyl groups"/>
    <property type="evidence" value="ECO:0007669"/>
    <property type="project" value="InterPro"/>
</dbReference>
<dbReference type="OrthoDB" id="9795199at2"/>
<dbReference type="InterPro" id="IPR016181">
    <property type="entry name" value="Acyl_CoA_acyltransferase"/>
</dbReference>
<reference evidence="4" key="3">
    <citation type="submission" date="2016-02" db="EMBL/GenBank/DDBJ databases">
        <authorList>
            <person name="Wen L."/>
            <person name="He K."/>
            <person name="Yang H."/>
        </authorList>
    </citation>
    <scope>NUCLEOTIDE SEQUENCE [LARGE SCALE GENOMIC DNA]</scope>
    <source>
        <strain evidence="4">JCM 15929</strain>
    </source>
</reference>
<keyword evidence="5" id="KW-1185">Reference proteome</keyword>
<dbReference type="InterPro" id="IPR000182">
    <property type="entry name" value="GNAT_dom"/>
</dbReference>
<organism evidence="3 4">
    <name type="scientific">Tsukamurella pseudospumae</name>
    <dbReference type="NCBI Taxonomy" id="239498"/>
    <lineage>
        <taxon>Bacteria</taxon>
        <taxon>Bacillati</taxon>
        <taxon>Actinomycetota</taxon>
        <taxon>Actinomycetes</taxon>
        <taxon>Mycobacteriales</taxon>
        <taxon>Tsukamurellaceae</taxon>
        <taxon>Tsukamurella</taxon>
    </lineage>
</organism>
<dbReference type="RefSeq" id="WP_068575173.1">
    <property type="nucleotide sequence ID" value="NZ_LSRE01000050.1"/>
</dbReference>
<reference evidence="3" key="2">
    <citation type="submission" date="2016-02" db="EMBL/GenBank/DDBJ databases">
        <authorList>
            <person name="Teng J.L."/>
            <person name="Yang Y."/>
            <person name="Huang Y."/>
            <person name="Guo F."/>
            <person name="Wei W."/>
            <person name="Chen J.H."/>
            <person name="Wong S.Y."/>
            <person name="Lau S.K."/>
            <person name="Woo P.C."/>
        </authorList>
    </citation>
    <scope>NUCLEOTIDE SEQUENCE</scope>
    <source>
        <strain evidence="3">JCM 15929</strain>
    </source>
</reference>
<dbReference type="Proteomes" id="UP000070409">
    <property type="component" value="Unassembled WGS sequence"/>
</dbReference>
<accession>A0A138A0V0</accession>
<dbReference type="STRING" id="239498.AXK60_20225"/>
<protein>
    <submittedName>
        <fullName evidence="3">Amino acid acetyltransferase</fullName>
    </submittedName>
</protein>
<dbReference type="PANTHER" id="PTHR43610:SF1">
    <property type="entry name" value="N-ACETYLTRANSFERASE DOMAIN-CONTAINING PROTEIN"/>
    <property type="match status" value="1"/>
</dbReference>
<gene>
    <name evidence="3" type="ORF">AXK60_20225</name>
    <name evidence="2" type="ORF">AXK61_09335</name>
</gene>
<comment type="caution">
    <text evidence="3">The sequence shown here is derived from an EMBL/GenBank/DDBJ whole genome shotgun (WGS) entry which is preliminary data.</text>
</comment>